<dbReference type="InterPro" id="IPR003594">
    <property type="entry name" value="HATPase_dom"/>
</dbReference>
<feature type="domain" description="Response regulatory" evidence="13">
    <location>
        <begin position="830"/>
        <end position="950"/>
    </location>
</feature>
<dbReference type="PANTHER" id="PTHR43047">
    <property type="entry name" value="TWO-COMPONENT HISTIDINE PROTEIN KINASE"/>
    <property type="match status" value="1"/>
</dbReference>
<feature type="modified residue" description="4-aspartylphosphate" evidence="11">
    <location>
        <position position="884"/>
    </location>
</feature>
<dbReference type="InterPro" id="IPR036890">
    <property type="entry name" value="HATPase_C_sf"/>
</dbReference>
<evidence type="ECO:0000256" key="6">
    <source>
        <dbReference type="ARBA" id="ARBA00022679"/>
    </source>
</evidence>
<keyword evidence="6" id="KW-0808">Transferase</keyword>
<dbReference type="Pfam" id="PF08447">
    <property type="entry name" value="PAS_3"/>
    <property type="match status" value="1"/>
</dbReference>
<evidence type="ECO:0000256" key="7">
    <source>
        <dbReference type="ARBA" id="ARBA00022777"/>
    </source>
</evidence>
<evidence type="ECO:0000256" key="4">
    <source>
        <dbReference type="ARBA" id="ARBA00018672"/>
    </source>
</evidence>
<dbReference type="CDD" id="cd17546">
    <property type="entry name" value="REC_hyHK_CKI1_RcsC-like"/>
    <property type="match status" value="2"/>
</dbReference>
<dbReference type="EC" id="2.7.13.3" evidence="3"/>
<dbReference type="InterPro" id="IPR003661">
    <property type="entry name" value="HisK_dim/P_dom"/>
</dbReference>
<protein>
    <recommendedName>
        <fullName evidence="10">Circadian input-output histidine kinase CikA</fullName>
        <ecNumber evidence="3">2.7.13.3</ecNumber>
    </recommendedName>
    <alternativeName>
        <fullName evidence="4">Stage 0 sporulation protein A homolog</fullName>
    </alternativeName>
</protein>
<proteinExistence type="inferred from homology"/>
<keyword evidence="7" id="KW-0418">Kinase</keyword>
<dbReference type="Pfam" id="PF13474">
    <property type="entry name" value="SnoaL_3"/>
    <property type="match status" value="1"/>
</dbReference>
<dbReference type="EMBL" id="QGGY01000017">
    <property type="protein sequence ID" value="PWJ72563.1"/>
    <property type="molecule type" value="Genomic_DNA"/>
</dbReference>
<dbReference type="Gene3D" id="3.30.450.20">
    <property type="entry name" value="PAS domain"/>
    <property type="match status" value="2"/>
</dbReference>
<accession>A0AB73SYV3</accession>
<name>A0AB73SYV3_9FIRM</name>
<dbReference type="SMART" id="SM00387">
    <property type="entry name" value="HATPase_c"/>
    <property type="match status" value="1"/>
</dbReference>
<dbReference type="InterPro" id="IPR013655">
    <property type="entry name" value="PAS_fold_3"/>
</dbReference>
<dbReference type="InterPro" id="IPR000700">
    <property type="entry name" value="PAS-assoc_C"/>
</dbReference>
<evidence type="ECO:0000256" key="5">
    <source>
        <dbReference type="ARBA" id="ARBA00022553"/>
    </source>
</evidence>
<evidence type="ECO:0000256" key="9">
    <source>
        <dbReference type="ARBA" id="ARBA00024867"/>
    </source>
</evidence>
<dbReference type="SUPFAM" id="SSF47384">
    <property type="entry name" value="Homodimeric domain of signal transducing histidine kinase"/>
    <property type="match status" value="1"/>
</dbReference>
<comment type="caution">
    <text evidence="15">The sequence shown here is derived from an EMBL/GenBank/DDBJ whole genome shotgun (WGS) entry which is preliminary data.</text>
</comment>
<dbReference type="Pfam" id="PF00072">
    <property type="entry name" value="Response_reg"/>
    <property type="match status" value="2"/>
</dbReference>
<dbReference type="SUPFAM" id="SSF55785">
    <property type="entry name" value="PYP-like sensor domain (PAS domain)"/>
    <property type="match status" value="2"/>
</dbReference>
<dbReference type="InterPro" id="IPR032710">
    <property type="entry name" value="NTF2-like_dom_sf"/>
</dbReference>
<dbReference type="Gene3D" id="3.40.50.2300">
    <property type="match status" value="2"/>
</dbReference>
<dbReference type="SMART" id="SM00448">
    <property type="entry name" value="REC"/>
    <property type="match status" value="2"/>
</dbReference>
<dbReference type="InterPro" id="IPR005467">
    <property type="entry name" value="His_kinase_dom"/>
</dbReference>
<evidence type="ECO:0000259" key="13">
    <source>
        <dbReference type="PROSITE" id="PS50110"/>
    </source>
</evidence>
<dbReference type="Gene3D" id="1.10.287.130">
    <property type="match status" value="1"/>
</dbReference>
<gene>
    <name evidence="15" type="ORF">C7383_11733</name>
</gene>
<reference evidence="15 16" key="1">
    <citation type="submission" date="2018-05" db="EMBL/GenBank/DDBJ databases">
        <authorList>
            <person name="Goeker M."/>
            <person name="Huntemann M."/>
            <person name="Clum A."/>
            <person name="Pillay M."/>
            <person name="Palaniappan K."/>
            <person name="Varghese N."/>
            <person name="Mikhailova N."/>
            <person name="Stamatis D."/>
            <person name="Reddy T."/>
            <person name="Daum C."/>
            <person name="Shapiro N."/>
            <person name="Ivanova N."/>
            <person name="Kyrpides N."/>
            <person name="Woyke T."/>
        </authorList>
    </citation>
    <scope>NUCLEOTIDE SEQUENCE [LARGE SCALE GENOMIC DNA]</scope>
    <source>
        <strain evidence="15 16">DSM 26524</strain>
    </source>
</reference>
<dbReference type="SUPFAM" id="SSF55874">
    <property type="entry name" value="ATPase domain of HSP90 chaperone/DNA topoisomerase II/histidine kinase"/>
    <property type="match status" value="1"/>
</dbReference>
<dbReference type="InterPro" id="IPR037401">
    <property type="entry name" value="SnoaL-like"/>
</dbReference>
<dbReference type="FunFam" id="3.30.565.10:FF:000010">
    <property type="entry name" value="Sensor histidine kinase RcsC"/>
    <property type="match status" value="1"/>
</dbReference>
<feature type="domain" description="Histidine kinase" evidence="12">
    <location>
        <begin position="586"/>
        <end position="809"/>
    </location>
</feature>
<organism evidence="15 16">
    <name type="scientific">Murimonas intestini</name>
    <dbReference type="NCBI Taxonomy" id="1337051"/>
    <lineage>
        <taxon>Bacteria</taxon>
        <taxon>Bacillati</taxon>
        <taxon>Bacillota</taxon>
        <taxon>Clostridia</taxon>
        <taxon>Lachnospirales</taxon>
        <taxon>Lachnospiraceae</taxon>
        <taxon>Murimonas</taxon>
    </lineage>
</organism>
<dbReference type="Pfam" id="PF02518">
    <property type="entry name" value="HATPase_c"/>
    <property type="match status" value="1"/>
</dbReference>
<dbReference type="SMART" id="SM00388">
    <property type="entry name" value="HisKA"/>
    <property type="match status" value="1"/>
</dbReference>
<dbReference type="Gene3D" id="3.10.450.50">
    <property type="match status" value="1"/>
</dbReference>
<sequence length="1090" mass="123831">MTFEEEKEIIDFSREILTRYFCDNDVDFLVSTFAEDIVWLGAGEAQKAEGRKAVSECFLAEGAESIPFRMTDEHYVVRGLGENYYLCEGDSYLEAIETSNASLNTRQRVTFIFRRIQDRFQTVHIHNSVPFSAIENDELFPVRAARESYKKMQALLSEQNAQIELMQPQLPGGMLICNFDQDFTINWISEGLCRILGYENASDFRIHNNYSCRDFILPEDFCPMQKSTEESLSAKGAYTVEYRVKRKDGTVAWMMDVGKYITTEEGGIALSCFITDITQKKNQDLLLQQANEEISRQAKFLTQLYNTVPCGIIQFTTDSSHKIIHANRMAWEIYGYTQDEYWAEVTDPFLCVLEDERSKYTDLVTDLSKNGGHVSYEREGTRKDGSHCFINVYMERVINANGEEVIQAVFNDITQTKLLQLEHEQEQLLENQLLRAAIFTAYPLIMNVNLSDNSYKCISSGNYIVTHEPSGNYEDMIQETLSNIHPSYKEVFLKTFSKDNILEQFNNQNPEIYTELQEKGRDNEYHWVSAHIVQVENPYGDAPLAVILLRVLDDQRSQQARQEQLLRDALALAKAANNAKSDFLSRMSHDIRTPLNAIIGMSTIGQLKIDDRSRVLDCFNKIDASSRYLLTLINDILDMSKIEQGKMTITNSRFDFTELVNSVTSIIYPQASSQNVDFEIYHTEPLEHYYIGDSLRINQILMNLLSNAVKFTPAGGRIILDLRESRRTNGYAYLDITVKDTGIGMSSEFMGKLYQPFEQEANDLARNKAGSGLGLSIVYSLVQLMNGTIQVNSIPDEGTSFKVSIPLELTQDRYMDEQHRKSRELLHDLNVLIVDDDAVVGEQACAILVNIGARSTWVDSGFKAIDEVRAASEKGELYDLAMIDWKMPDMDGLETTKRIRQLTGPDTMIIIISAYDWKSIEAEARNAGADFFISKPLLQSTIYDTLLNLDISPKERKKLPSYHLGGQKVLLVEDNDLNMEIAKSLLEFQGLEVDTAINGELAIQAFASKPSGYYMAVLMDIRMPVKDGLTATKEIRAMDREDAHTIPVIAMSANAFTEDKALALSVGMNEYMTKPIDIDKLFQLLTKYLL</sequence>
<dbReference type="InterPro" id="IPR001789">
    <property type="entry name" value="Sig_transdc_resp-reg_receiver"/>
</dbReference>
<evidence type="ECO:0000259" key="14">
    <source>
        <dbReference type="PROSITE" id="PS50113"/>
    </source>
</evidence>
<dbReference type="InterPro" id="IPR000014">
    <property type="entry name" value="PAS"/>
</dbReference>
<dbReference type="Proteomes" id="UP000245412">
    <property type="component" value="Unassembled WGS sequence"/>
</dbReference>
<dbReference type="SUPFAM" id="SSF52172">
    <property type="entry name" value="CheY-like"/>
    <property type="match status" value="2"/>
</dbReference>
<dbReference type="InterPro" id="IPR001610">
    <property type="entry name" value="PAC"/>
</dbReference>
<comment type="similarity">
    <text evidence="2">In the N-terminal section; belongs to the phytochrome family.</text>
</comment>
<feature type="domain" description="PAC" evidence="14">
    <location>
        <begin position="238"/>
        <end position="289"/>
    </location>
</feature>
<dbReference type="Pfam" id="PF00512">
    <property type="entry name" value="HisKA"/>
    <property type="match status" value="1"/>
</dbReference>
<keyword evidence="5 11" id="KW-0597">Phosphoprotein</keyword>
<dbReference type="InterPro" id="IPR035965">
    <property type="entry name" value="PAS-like_dom_sf"/>
</dbReference>
<dbReference type="GO" id="GO:0000155">
    <property type="term" value="F:phosphorelay sensor kinase activity"/>
    <property type="evidence" value="ECO:0007669"/>
    <property type="project" value="InterPro"/>
</dbReference>
<evidence type="ECO:0000256" key="11">
    <source>
        <dbReference type="PROSITE-ProRule" id="PRU00169"/>
    </source>
</evidence>
<dbReference type="NCBIfam" id="TIGR00229">
    <property type="entry name" value="sensory_box"/>
    <property type="match status" value="2"/>
</dbReference>
<comment type="function">
    <text evidence="9">May play the central regulatory role in sporulation. It may be an element of the effector pathway responsible for the activation of sporulation genes in response to nutritional stress. Spo0A may act in concert with spo0H (a sigma factor) to control the expression of some genes that are critical to the sporulation process.</text>
</comment>
<dbReference type="Gene3D" id="3.30.565.10">
    <property type="entry name" value="Histidine kinase-like ATPase, C-terminal domain"/>
    <property type="match status" value="1"/>
</dbReference>
<dbReference type="SMART" id="SM00086">
    <property type="entry name" value="PAC"/>
    <property type="match status" value="2"/>
</dbReference>
<dbReference type="PROSITE" id="PS50109">
    <property type="entry name" value="HIS_KIN"/>
    <property type="match status" value="1"/>
</dbReference>
<evidence type="ECO:0000256" key="8">
    <source>
        <dbReference type="ARBA" id="ARBA00023012"/>
    </source>
</evidence>
<dbReference type="AlphaFoldDB" id="A0AB73SYV3"/>
<dbReference type="CDD" id="cd00130">
    <property type="entry name" value="PAS"/>
    <property type="match status" value="2"/>
</dbReference>
<dbReference type="PRINTS" id="PR00344">
    <property type="entry name" value="BCTRLSENSOR"/>
</dbReference>
<dbReference type="RefSeq" id="WP_109748314.1">
    <property type="nucleotide sequence ID" value="NZ_JANKBI010000017.1"/>
</dbReference>
<dbReference type="PROSITE" id="PS50110">
    <property type="entry name" value="RESPONSE_REGULATORY"/>
    <property type="match status" value="2"/>
</dbReference>
<dbReference type="InterPro" id="IPR036097">
    <property type="entry name" value="HisK_dim/P_sf"/>
</dbReference>
<evidence type="ECO:0000256" key="3">
    <source>
        <dbReference type="ARBA" id="ARBA00012438"/>
    </source>
</evidence>
<evidence type="ECO:0000313" key="16">
    <source>
        <dbReference type="Proteomes" id="UP000245412"/>
    </source>
</evidence>
<evidence type="ECO:0000313" key="15">
    <source>
        <dbReference type="EMBL" id="PWJ72563.1"/>
    </source>
</evidence>
<dbReference type="InterPro" id="IPR011006">
    <property type="entry name" value="CheY-like_superfamily"/>
</dbReference>
<dbReference type="SUPFAM" id="SSF54427">
    <property type="entry name" value="NTF2-like"/>
    <property type="match status" value="1"/>
</dbReference>
<keyword evidence="8" id="KW-0902">Two-component regulatory system</keyword>
<dbReference type="InterPro" id="IPR004358">
    <property type="entry name" value="Sig_transdc_His_kin-like_C"/>
</dbReference>
<evidence type="ECO:0000256" key="2">
    <source>
        <dbReference type="ARBA" id="ARBA00006402"/>
    </source>
</evidence>
<keyword evidence="16" id="KW-1185">Reference proteome</keyword>
<feature type="domain" description="Response regulatory" evidence="13">
    <location>
        <begin position="968"/>
        <end position="1089"/>
    </location>
</feature>
<evidence type="ECO:0000256" key="1">
    <source>
        <dbReference type="ARBA" id="ARBA00000085"/>
    </source>
</evidence>
<evidence type="ECO:0000259" key="12">
    <source>
        <dbReference type="PROSITE" id="PS50109"/>
    </source>
</evidence>
<evidence type="ECO:0000256" key="10">
    <source>
        <dbReference type="ARBA" id="ARBA00074306"/>
    </source>
</evidence>
<dbReference type="Pfam" id="PF13426">
    <property type="entry name" value="PAS_9"/>
    <property type="match status" value="1"/>
</dbReference>
<dbReference type="CDD" id="cd00082">
    <property type="entry name" value="HisKA"/>
    <property type="match status" value="1"/>
</dbReference>
<comment type="catalytic activity">
    <reaction evidence="1">
        <text>ATP + protein L-histidine = ADP + protein N-phospho-L-histidine.</text>
        <dbReference type="EC" id="2.7.13.3"/>
    </reaction>
</comment>
<dbReference type="CDD" id="cd16922">
    <property type="entry name" value="HATPase_EvgS-ArcB-TorS-like"/>
    <property type="match status" value="1"/>
</dbReference>
<dbReference type="PROSITE" id="PS50113">
    <property type="entry name" value="PAC"/>
    <property type="match status" value="1"/>
</dbReference>
<feature type="modified residue" description="4-aspartylphosphate" evidence="11">
    <location>
        <position position="1020"/>
    </location>
</feature>